<dbReference type="PANTHER" id="PTHR45660:SF46">
    <property type="entry name" value="HISTONE-LYSINE N-METHYLTRANSFERASE, H3 LYSINE-9 SPECIFIC SUVH6"/>
    <property type="match status" value="1"/>
</dbReference>
<dbReference type="PANTHER" id="PTHR45660">
    <property type="entry name" value="HISTONE-LYSINE N-METHYLTRANSFERASE SETMAR"/>
    <property type="match status" value="1"/>
</dbReference>
<evidence type="ECO:0000313" key="6">
    <source>
        <dbReference type="Proteomes" id="UP001457282"/>
    </source>
</evidence>
<name>A0AAW1VY94_RUBAR</name>
<evidence type="ECO:0000313" key="5">
    <source>
        <dbReference type="EMBL" id="KAK9912710.1"/>
    </source>
</evidence>
<evidence type="ECO:0000256" key="2">
    <source>
        <dbReference type="ARBA" id="ARBA00023242"/>
    </source>
</evidence>
<dbReference type="InterPro" id="IPR051357">
    <property type="entry name" value="H3K9_HMTase_SUVAR3-9"/>
</dbReference>
<proteinExistence type="predicted"/>
<sequence>MAIVKVRGTLNNGRFTQVKRPRVDIIRGDSIASHQLTISEVEDKDRCKVKKVMNAYQEILTKFFLNKLNKPNWSTYMSAAIHLRNQGAWINTRKQLGAIRGVKVGDKFRYRAQLNIVGLHRQFTFGIDYMMGKYGQILATSIVDSGRYANNMQSPDVLVYSGQGGNSPFNKKKPADQALERGNLALKNSNEARTPVRVIRSFKLSKGSCYVYYGLYTVEHVSKERGELGRLVYKFWLRRKPGQLQLTFDHV</sequence>
<dbReference type="EMBL" id="JBEDUW010000007">
    <property type="protein sequence ID" value="KAK9912710.1"/>
    <property type="molecule type" value="Genomic_DNA"/>
</dbReference>
<keyword evidence="2 3" id="KW-0539">Nucleus</keyword>
<comment type="subcellular location">
    <subcellularLocation>
        <location evidence="1">Chromosome</location>
        <location evidence="1">Centromere</location>
    </subcellularLocation>
    <subcellularLocation>
        <location evidence="3">Nucleus</location>
    </subcellularLocation>
</comment>
<evidence type="ECO:0000256" key="3">
    <source>
        <dbReference type="PROSITE-ProRule" id="PRU00358"/>
    </source>
</evidence>
<evidence type="ECO:0000259" key="4">
    <source>
        <dbReference type="PROSITE" id="PS51015"/>
    </source>
</evidence>
<dbReference type="GO" id="GO:0005634">
    <property type="term" value="C:nucleus"/>
    <property type="evidence" value="ECO:0007669"/>
    <property type="project" value="UniProtKB-SubCell"/>
</dbReference>
<dbReference type="Gene3D" id="2.30.280.10">
    <property type="entry name" value="SRA-YDG"/>
    <property type="match status" value="1"/>
</dbReference>
<evidence type="ECO:0000256" key="1">
    <source>
        <dbReference type="ARBA" id="ARBA00004584"/>
    </source>
</evidence>
<dbReference type="InterPro" id="IPR003105">
    <property type="entry name" value="SRA_YDG"/>
</dbReference>
<organism evidence="5 6">
    <name type="scientific">Rubus argutus</name>
    <name type="common">Southern blackberry</name>
    <dbReference type="NCBI Taxonomy" id="59490"/>
    <lineage>
        <taxon>Eukaryota</taxon>
        <taxon>Viridiplantae</taxon>
        <taxon>Streptophyta</taxon>
        <taxon>Embryophyta</taxon>
        <taxon>Tracheophyta</taxon>
        <taxon>Spermatophyta</taxon>
        <taxon>Magnoliopsida</taxon>
        <taxon>eudicotyledons</taxon>
        <taxon>Gunneridae</taxon>
        <taxon>Pentapetalae</taxon>
        <taxon>rosids</taxon>
        <taxon>fabids</taxon>
        <taxon>Rosales</taxon>
        <taxon>Rosaceae</taxon>
        <taxon>Rosoideae</taxon>
        <taxon>Rosoideae incertae sedis</taxon>
        <taxon>Rubus</taxon>
    </lineage>
</organism>
<reference evidence="5 6" key="1">
    <citation type="journal article" date="2023" name="G3 (Bethesda)">
        <title>A chromosome-length genome assembly and annotation of blackberry (Rubus argutus, cv. 'Hillquist').</title>
        <authorList>
            <person name="Bruna T."/>
            <person name="Aryal R."/>
            <person name="Dudchenko O."/>
            <person name="Sargent D.J."/>
            <person name="Mead D."/>
            <person name="Buti M."/>
            <person name="Cavallini A."/>
            <person name="Hytonen T."/>
            <person name="Andres J."/>
            <person name="Pham M."/>
            <person name="Weisz D."/>
            <person name="Mascagni F."/>
            <person name="Usai G."/>
            <person name="Natali L."/>
            <person name="Bassil N."/>
            <person name="Fernandez G.E."/>
            <person name="Lomsadze A."/>
            <person name="Armour M."/>
            <person name="Olukolu B."/>
            <person name="Poorten T."/>
            <person name="Britton C."/>
            <person name="Davik J."/>
            <person name="Ashrafi H."/>
            <person name="Aiden E.L."/>
            <person name="Borodovsky M."/>
            <person name="Worthington M."/>
        </authorList>
    </citation>
    <scope>NUCLEOTIDE SEQUENCE [LARGE SCALE GENOMIC DNA]</scope>
    <source>
        <strain evidence="5">PI 553951</strain>
    </source>
</reference>
<protein>
    <recommendedName>
        <fullName evidence="4">YDG domain-containing protein</fullName>
    </recommendedName>
</protein>
<dbReference type="AlphaFoldDB" id="A0AAW1VY94"/>
<accession>A0AAW1VY94</accession>
<dbReference type="GO" id="GO:0003690">
    <property type="term" value="F:double-stranded DNA binding"/>
    <property type="evidence" value="ECO:0007669"/>
    <property type="project" value="TreeGrafter"/>
</dbReference>
<keyword evidence="6" id="KW-1185">Reference proteome</keyword>
<dbReference type="InterPro" id="IPR036987">
    <property type="entry name" value="SRA-YDG_sf"/>
</dbReference>
<dbReference type="GO" id="GO:0000775">
    <property type="term" value="C:chromosome, centromeric region"/>
    <property type="evidence" value="ECO:0007669"/>
    <property type="project" value="UniProtKB-SubCell"/>
</dbReference>
<dbReference type="Pfam" id="PF02182">
    <property type="entry name" value="SAD_SRA"/>
    <property type="match status" value="1"/>
</dbReference>
<dbReference type="Proteomes" id="UP001457282">
    <property type="component" value="Unassembled WGS sequence"/>
</dbReference>
<dbReference type="SMART" id="SM00466">
    <property type="entry name" value="SRA"/>
    <property type="match status" value="1"/>
</dbReference>
<gene>
    <name evidence="5" type="ORF">M0R45_036560</name>
</gene>
<feature type="domain" description="YDG" evidence="4">
    <location>
        <begin position="97"/>
        <end position="239"/>
    </location>
</feature>
<dbReference type="SUPFAM" id="SSF88697">
    <property type="entry name" value="PUA domain-like"/>
    <property type="match status" value="1"/>
</dbReference>
<dbReference type="InterPro" id="IPR015947">
    <property type="entry name" value="PUA-like_sf"/>
</dbReference>
<dbReference type="GO" id="GO:0042054">
    <property type="term" value="F:histone methyltransferase activity"/>
    <property type="evidence" value="ECO:0007669"/>
    <property type="project" value="TreeGrafter"/>
</dbReference>
<dbReference type="PROSITE" id="PS51015">
    <property type="entry name" value="YDG"/>
    <property type="match status" value="1"/>
</dbReference>
<comment type="caution">
    <text evidence="5">The sequence shown here is derived from an EMBL/GenBank/DDBJ whole genome shotgun (WGS) entry which is preliminary data.</text>
</comment>